<dbReference type="EMBL" id="JADIVZ010000005">
    <property type="protein sequence ID" value="MBF4162498.1"/>
    <property type="molecule type" value="Genomic_DNA"/>
</dbReference>
<dbReference type="PANTHER" id="PTHR43319:SF3">
    <property type="entry name" value="BETA-LACTAMASE-RELATED DOMAIN-CONTAINING PROTEIN"/>
    <property type="match status" value="1"/>
</dbReference>
<comment type="caution">
    <text evidence="2">The sequence shown here is derived from an EMBL/GenBank/DDBJ whole genome shotgun (WGS) entry which is preliminary data.</text>
</comment>
<dbReference type="PANTHER" id="PTHR43319">
    <property type="entry name" value="BETA-LACTAMASE-RELATED"/>
    <property type="match status" value="1"/>
</dbReference>
<evidence type="ECO:0000313" key="2">
    <source>
        <dbReference type="EMBL" id="MBF4162498.1"/>
    </source>
</evidence>
<organism evidence="2 3">
    <name type="scientific">Nocardioides acrostichi</name>
    <dbReference type="NCBI Taxonomy" id="2784339"/>
    <lineage>
        <taxon>Bacteria</taxon>
        <taxon>Bacillati</taxon>
        <taxon>Actinomycetota</taxon>
        <taxon>Actinomycetes</taxon>
        <taxon>Propionibacteriales</taxon>
        <taxon>Nocardioidaceae</taxon>
        <taxon>Nocardioides</taxon>
    </lineage>
</organism>
<dbReference type="AlphaFoldDB" id="A0A930UX48"/>
<dbReference type="RefSeq" id="WP_194503747.1">
    <property type="nucleotide sequence ID" value="NZ_JADIVZ010000005.1"/>
</dbReference>
<protein>
    <submittedName>
        <fullName evidence="2">Beta-lactamase family protein</fullName>
    </submittedName>
</protein>
<accession>A0A930UX48</accession>
<sequence length="379" mass="40110">MVEGTCTDTFAPLRDLLEQHLASGDDTGASLAVVHDGQLVVDLWGGEARAGEAWTRETIVQVYSVTKVMAALAFLTLVEAGEIDLDAPVTTYWPDFGAHGKGDVLVRQVLGHASRVPGWTTPVTVDDILDLDASEALLAASEPWYTEGHGYQMIDHGHLLDAIAFGATGRRLADVLRDDVMAPLGCASRGGFHLGVPEESLADCADLIPPTGSSIDVAALGMDHPLIRTVVNPLLAPDVVNGEAWRRGAVGGAGGHGTARAIARAQAVVSHGGELDGVRLLSPELVERIFEVQADGPDHVLVVPTRFGIGWALPFEAAPAVPSGRVCWWTGYGGAIVVNDLDRRLTLAYAPARLVDHMVASPRTDAYVRTTFDCLEALA</sequence>
<dbReference type="Gene3D" id="3.40.710.10">
    <property type="entry name" value="DD-peptidase/beta-lactamase superfamily"/>
    <property type="match status" value="1"/>
</dbReference>
<proteinExistence type="predicted"/>
<dbReference type="InterPro" id="IPR001466">
    <property type="entry name" value="Beta-lactam-related"/>
</dbReference>
<evidence type="ECO:0000259" key="1">
    <source>
        <dbReference type="Pfam" id="PF00144"/>
    </source>
</evidence>
<name>A0A930UX48_9ACTN</name>
<dbReference type="Pfam" id="PF00144">
    <property type="entry name" value="Beta-lactamase"/>
    <property type="match status" value="1"/>
</dbReference>
<dbReference type="Proteomes" id="UP000656804">
    <property type="component" value="Unassembled WGS sequence"/>
</dbReference>
<feature type="domain" description="Beta-lactamase-related" evidence="1">
    <location>
        <begin position="13"/>
        <end position="355"/>
    </location>
</feature>
<gene>
    <name evidence="2" type="ORF">ISG29_12430</name>
</gene>
<keyword evidence="3" id="KW-1185">Reference proteome</keyword>
<reference evidence="2" key="1">
    <citation type="submission" date="2020-11" db="EMBL/GenBank/DDBJ databases">
        <title>Nocardioides sp. CBS4Y-1, whole genome shotgun sequence.</title>
        <authorList>
            <person name="Tuo L."/>
        </authorList>
    </citation>
    <scope>NUCLEOTIDE SEQUENCE</scope>
    <source>
        <strain evidence="2">CBS4Y-1</strain>
    </source>
</reference>
<dbReference type="InterPro" id="IPR052907">
    <property type="entry name" value="Beta-lactamase/esterase"/>
</dbReference>
<evidence type="ECO:0000313" key="3">
    <source>
        <dbReference type="Proteomes" id="UP000656804"/>
    </source>
</evidence>
<dbReference type="SUPFAM" id="SSF56601">
    <property type="entry name" value="beta-lactamase/transpeptidase-like"/>
    <property type="match status" value="1"/>
</dbReference>
<dbReference type="InterPro" id="IPR012338">
    <property type="entry name" value="Beta-lactam/transpept-like"/>
</dbReference>